<dbReference type="RefSeq" id="WP_173780233.1">
    <property type="nucleotide sequence ID" value="NZ_JABSNO010000026.1"/>
</dbReference>
<reference evidence="1" key="1">
    <citation type="submission" date="2020-05" db="EMBL/GenBank/DDBJ databases">
        <title>Genomic Encyclopedia of Type Strains, Phase IV (KMG-V): Genome sequencing to study the core and pangenomes of soil and plant-associated prokaryotes.</title>
        <authorList>
            <person name="Whitman W."/>
        </authorList>
    </citation>
    <scope>NUCLEOTIDE SEQUENCE</scope>
    <source>
        <strain evidence="1">16F</strain>
    </source>
</reference>
<dbReference type="AlphaFoldDB" id="A0A8J8G993"/>
<evidence type="ECO:0000313" key="1">
    <source>
        <dbReference type="EMBL" id="NRS93684.1"/>
    </source>
</evidence>
<sequence>MLTKLRKSYITNSSGTMYLSSTEYLDGFHYASSNGADLGAVYQESGGTAYEPEAFTELLEAINYQNILKFFPTAEGFYDYENSEYIYQYKDHFDK</sequence>
<name>A0A8J8G993_9FLAO</name>
<evidence type="ECO:0000313" key="2">
    <source>
        <dbReference type="Proteomes" id="UP000610746"/>
    </source>
</evidence>
<proteinExistence type="predicted"/>
<protein>
    <submittedName>
        <fullName evidence="1">Uncharacterized protein</fullName>
    </submittedName>
</protein>
<dbReference type="EMBL" id="JABSNO010000026">
    <property type="protein sequence ID" value="NRS93684.1"/>
    <property type="molecule type" value="Genomic_DNA"/>
</dbReference>
<dbReference type="Proteomes" id="UP000610746">
    <property type="component" value="Unassembled WGS sequence"/>
</dbReference>
<accession>A0A8J8G993</accession>
<gene>
    <name evidence="1" type="ORF">HNQ03_002775</name>
</gene>
<comment type="caution">
    <text evidence="1">The sequence shown here is derived from an EMBL/GenBank/DDBJ whole genome shotgun (WGS) entry which is preliminary data.</text>
</comment>
<keyword evidence="2" id="KW-1185">Reference proteome</keyword>
<organism evidence="1 2">
    <name type="scientific">Frigoriflavimonas asaccharolytica</name>
    <dbReference type="NCBI Taxonomy" id="2735899"/>
    <lineage>
        <taxon>Bacteria</taxon>
        <taxon>Pseudomonadati</taxon>
        <taxon>Bacteroidota</taxon>
        <taxon>Flavobacteriia</taxon>
        <taxon>Flavobacteriales</taxon>
        <taxon>Weeksellaceae</taxon>
        <taxon>Frigoriflavimonas</taxon>
    </lineage>
</organism>